<evidence type="ECO:0000313" key="2">
    <source>
        <dbReference type="Proteomes" id="UP000295132"/>
    </source>
</evidence>
<organism evidence="1 2">
    <name type="scientific">Bacillus salipaludis</name>
    <dbReference type="NCBI Taxonomy" id="2547811"/>
    <lineage>
        <taxon>Bacteria</taxon>
        <taxon>Bacillati</taxon>
        <taxon>Bacillota</taxon>
        <taxon>Bacilli</taxon>
        <taxon>Bacillales</taxon>
        <taxon>Bacillaceae</taxon>
        <taxon>Bacillus</taxon>
    </lineage>
</organism>
<dbReference type="RefSeq" id="WP_133334613.1">
    <property type="nucleotide sequence ID" value="NZ_SMYO01000005.1"/>
</dbReference>
<proteinExistence type="predicted"/>
<gene>
    <name evidence="1" type="ORF">E2K98_12840</name>
</gene>
<evidence type="ECO:0000313" key="1">
    <source>
        <dbReference type="EMBL" id="TDK61770.1"/>
    </source>
</evidence>
<sequence length="284" mass="33513">MFTKMLRQLMLVIRKLVIRFNNDYYTLRRKLRRSGGGWTIYASLAEVDDGPRNEANAYPFNWIKEIEEHYFDGFFEENDEEEFDMGKMMFKSIKSDISLNQMSEVCFFFSAPNVILNDNYLLMFQDVSPLVLETLMKEFVPHYKNVKQMFIQGECKEIHLEEMKEESKELIKNLISTGFYPVISDLYRGKDSEKSSGPRKLKYFLINKESIPPLYLKETKKIQEFIQNAFFDKKKPFLIQPVGWKLEQNLQDSITIRSFSTFAKQIVLLVNTVDDSVEGMYIFG</sequence>
<dbReference type="EMBL" id="SMYO01000005">
    <property type="protein sequence ID" value="TDK61770.1"/>
    <property type="molecule type" value="Genomic_DNA"/>
</dbReference>
<reference evidence="1 2" key="1">
    <citation type="submission" date="2019-03" db="EMBL/GenBank/DDBJ databases">
        <title>Bacillus niacini sp. nov. a Nicotinate-Metabolizing Mesophile Isolated from Soil.</title>
        <authorList>
            <person name="Zhang G."/>
        </authorList>
    </citation>
    <scope>NUCLEOTIDE SEQUENCE [LARGE SCALE GENOMIC DNA]</scope>
    <source>
        <strain evidence="1 2">WN066</strain>
    </source>
</reference>
<name>A0A4R5VTI3_9BACI</name>
<accession>A0A4R5VTI3</accession>
<dbReference type="Proteomes" id="UP000295132">
    <property type="component" value="Unassembled WGS sequence"/>
</dbReference>
<dbReference type="AlphaFoldDB" id="A0A4R5VTI3"/>
<comment type="caution">
    <text evidence="1">The sequence shown here is derived from an EMBL/GenBank/DDBJ whole genome shotgun (WGS) entry which is preliminary data.</text>
</comment>
<protein>
    <submittedName>
        <fullName evidence="1">Uncharacterized protein</fullName>
    </submittedName>
</protein>